<dbReference type="Pfam" id="PF10067">
    <property type="entry name" value="DUF2306"/>
    <property type="match status" value="1"/>
</dbReference>
<evidence type="ECO:0000256" key="1">
    <source>
        <dbReference type="SAM" id="Phobius"/>
    </source>
</evidence>
<gene>
    <name evidence="2" type="ORF">ET33_08240</name>
</gene>
<feature type="transmembrane region" description="Helical" evidence="1">
    <location>
        <begin position="94"/>
        <end position="111"/>
    </location>
</feature>
<feature type="transmembrane region" description="Helical" evidence="1">
    <location>
        <begin position="123"/>
        <end position="143"/>
    </location>
</feature>
<dbReference type="InterPro" id="IPR018750">
    <property type="entry name" value="DUF2306_membrane"/>
</dbReference>
<protein>
    <recommendedName>
        <fullName evidence="4">DUF2306 domain-containing protein</fullName>
    </recommendedName>
</protein>
<keyword evidence="1" id="KW-1133">Transmembrane helix</keyword>
<dbReference type="AlphaFoldDB" id="A0A081P1Y2"/>
<keyword evidence="1" id="KW-0812">Transmembrane</keyword>
<evidence type="ECO:0000313" key="3">
    <source>
        <dbReference type="Proteomes" id="UP000028123"/>
    </source>
</evidence>
<name>A0A081P1Y2_9BACL</name>
<dbReference type="Proteomes" id="UP000028123">
    <property type="component" value="Unassembled WGS sequence"/>
</dbReference>
<dbReference type="EMBL" id="JNVM01000015">
    <property type="protein sequence ID" value="KEQ24705.1"/>
    <property type="molecule type" value="Genomic_DNA"/>
</dbReference>
<reference evidence="2 3" key="1">
    <citation type="submission" date="2014-06" db="EMBL/GenBank/DDBJ databases">
        <title>Draft genome sequence of Paenibacillus sp. MSt1.</title>
        <authorList>
            <person name="Aw Y.K."/>
            <person name="Ong K.S."/>
            <person name="Gan H.M."/>
            <person name="Lee S.M."/>
        </authorList>
    </citation>
    <scope>NUCLEOTIDE SEQUENCE [LARGE SCALE GENOMIC DNA]</scope>
    <source>
        <strain evidence="2 3">MSt1</strain>
    </source>
</reference>
<dbReference type="OrthoDB" id="195502at2"/>
<keyword evidence="1" id="KW-0472">Membrane</keyword>
<dbReference type="RefSeq" id="WP_036685161.1">
    <property type="nucleotide sequence ID" value="NZ_JNVM01000015.1"/>
</dbReference>
<evidence type="ECO:0008006" key="4">
    <source>
        <dbReference type="Google" id="ProtNLM"/>
    </source>
</evidence>
<feature type="transmembrane region" description="Helical" evidence="1">
    <location>
        <begin position="187"/>
        <end position="206"/>
    </location>
</feature>
<organism evidence="2 3">
    <name type="scientific">Paenibacillus tyrfis</name>
    <dbReference type="NCBI Taxonomy" id="1501230"/>
    <lineage>
        <taxon>Bacteria</taxon>
        <taxon>Bacillati</taxon>
        <taxon>Bacillota</taxon>
        <taxon>Bacilli</taxon>
        <taxon>Bacillales</taxon>
        <taxon>Paenibacillaceae</taxon>
        <taxon>Paenibacillus</taxon>
    </lineage>
</organism>
<feature type="transmembrane region" description="Helical" evidence="1">
    <location>
        <begin position="12"/>
        <end position="31"/>
    </location>
</feature>
<accession>A0A081P1Y2</accession>
<proteinExistence type="predicted"/>
<sequence length="228" mass="25804">MRRLQSRSKSLYLLMIVVAVVYMLYVTYVNFIHDPQAAEFLSHKTDLKRAVVLPVWLNVMYVHIVFACVAMIAGAINFSTKILSKHRRLHRVNGYLYLLSVAVVVLTSGYMAPYSTGGKINSIAFNVMNLIFMGLTIAAIVQIKRKQVDSHRKWMVRSYAFCFTNLFIHMFTFVFHNGFGVEYALSYTLGVYGTLVLNFALAEIVIRCIYTRPAAIVPSGGKKNKVIA</sequence>
<comment type="caution">
    <text evidence="2">The sequence shown here is derived from an EMBL/GenBank/DDBJ whole genome shotgun (WGS) entry which is preliminary data.</text>
</comment>
<dbReference type="eggNOG" id="COG5395">
    <property type="taxonomic scope" value="Bacteria"/>
</dbReference>
<feature type="transmembrane region" description="Helical" evidence="1">
    <location>
        <begin position="51"/>
        <end position="73"/>
    </location>
</feature>
<keyword evidence="3" id="KW-1185">Reference proteome</keyword>
<evidence type="ECO:0000313" key="2">
    <source>
        <dbReference type="EMBL" id="KEQ24705.1"/>
    </source>
</evidence>
<feature type="transmembrane region" description="Helical" evidence="1">
    <location>
        <begin position="155"/>
        <end position="175"/>
    </location>
</feature>